<feature type="transmembrane region" description="Helical" evidence="1">
    <location>
        <begin position="66"/>
        <end position="86"/>
    </location>
</feature>
<protein>
    <submittedName>
        <fullName evidence="3">DUF1206 domain-containing protein</fullName>
    </submittedName>
</protein>
<evidence type="ECO:0000256" key="1">
    <source>
        <dbReference type="SAM" id="Phobius"/>
    </source>
</evidence>
<keyword evidence="1" id="KW-1133">Transmembrane helix</keyword>
<feature type="domain" description="DUF1206" evidence="2">
    <location>
        <begin position="204"/>
        <end position="270"/>
    </location>
</feature>
<keyword evidence="1" id="KW-0472">Membrane</keyword>
<reference evidence="4" key="1">
    <citation type="journal article" date="2019" name="Int. J. Syst. Evol. Microbiol.">
        <title>The Global Catalogue of Microorganisms (GCM) 10K type strain sequencing project: providing services to taxonomists for standard genome sequencing and annotation.</title>
        <authorList>
            <consortium name="The Broad Institute Genomics Platform"/>
            <consortium name="The Broad Institute Genome Sequencing Center for Infectious Disease"/>
            <person name="Wu L."/>
            <person name="Ma J."/>
        </authorList>
    </citation>
    <scope>NUCLEOTIDE SEQUENCE [LARGE SCALE GENOMIC DNA]</scope>
    <source>
        <strain evidence="4">JCM 17225</strain>
    </source>
</reference>
<dbReference type="Proteomes" id="UP001501469">
    <property type="component" value="Unassembled WGS sequence"/>
</dbReference>
<feature type="transmembrane region" description="Helical" evidence="1">
    <location>
        <begin position="197"/>
        <end position="221"/>
    </location>
</feature>
<feature type="transmembrane region" description="Helical" evidence="1">
    <location>
        <begin position="25"/>
        <end position="46"/>
    </location>
</feature>
<dbReference type="InterPro" id="IPR009597">
    <property type="entry name" value="DUF1206"/>
</dbReference>
<proteinExistence type="predicted"/>
<evidence type="ECO:0000313" key="4">
    <source>
        <dbReference type="Proteomes" id="UP001501469"/>
    </source>
</evidence>
<feature type="domain" description="DUF1206" evidence="2">
    <location>
        <begin position="111"/>
        <end position="178"/>
    </location>
</feature>
<dbReference type="RefSeq" id="WP_345056656.1">
    <property type="nucleotide sequence ID" value="NZ_BAABDK010000025.1"/>
</dbReference>
<dbReference type="Pfam" id="PF06724">
    <property type="entry name" value="DUF1206"/>
    <property type="match status" value="3"/>
</dbReference>
<name>A0ABP7UIG4_9BACT</name>
<dbReference type="EMBL" id="BAABDK010000025">
    <property type="protein sequence ID" value="GAA4044263.1"/>
    <property type="molecule type" value="Genomic_DNA"/>
</dbReference>
<evidence type="ECO:0000259" key="2">
    <source>
        <dbReference type="Pfam" id="PF06724"/>
    </source>
</evidence>
<keyword evidence="1" id="KW-0812">Transmembrane</keyword>
<organism evidence="3 4">
    <name type="scientific">Hymenobacter glaciei</name>
    <dbReference type="NCBI Taxonomy" id="877209"/>
    <lineage>
        <taxon>Bacteria</taxon>
        <taxon>Pseudomonadati</taxon>
        <taxon>Bacteroidota</taxon>
        <taxon>Cytophagia</taxon>
        <taxon>Cytophagales</taxon>
        <taxon>Hymenobacteraceae</taxon>
        <taxon>Hymenobacter</taxon>
    </lineage>
</organism>
<evidence type="ECO:0000313" key="3">
    <source>
        <dbReference type="EMBL" id="GAA4044263.1"/>
    </source>
</evidence>
<feature type="transmembrane region" description="Helical" evidence="1">
    <location>
        <begin position="107"/>
        <end position="126"/>
    </location>
</feature>
<feature type="domain" description="DUF1206" evidence="2">
    <location>
        <begin position="25"/>
        <end position="93"/>
    </location>
</feature>
<comment type="caution">
    <text evidence="3">The sequence shown here is derived from an EMBL/GenBank/DDBJ whole genome shotgun (WGS) entry which is preliminary data.</text>
</comment>
<sequence length="276" mass="29043">MSATDTLLDAVPHSPSSGIKALAKLGFAAIGVVYVLMGVLALLAAMGQQSGTRADKEEAVQHLQQLPGGSVLLGLIALGLLGYILWRFVQALRDTESKGTSLKGLSFRFWYVCSGLFYSGLAIYAAKLALNGHADEGGDAPKTLAATVLGWPGGDWLLMLAGVVTIFIGLYQAYRAFSGQLQSDVNERRLSTAEHRLVYRTAQVGVAARGIVVGIIGYFFVQAGQQSRAGAVGSTDEAFDFLAAMGQPVLAAVAAGLIAYGLYSLVQARYPILRGV</sequence>
<gene>
    <name evidence="3" type="ORF">GCM10022409_32920</name>
</gene>
<feature type="transmembrane region" description="Helical" evidence="1">
    <location>
        <begin position="156"/>
        <end position="177"/>
    </location>
</feature>
<feature type="transmembrane region" description="Helical" evidence="1">
    <location>
        <begin position="241"/>
        <end position="266"/>
    </location>
</feature>
<keyword evidence="4" id="KW-1185">Reference proteome</keyword>
<accession>A0ABP7UIG4</accession>